<evidence type="ECO:0000313" key="3">
    <source>
        <dbReference type="Proteomes" id="UP001501867"/>
    </source>
</evidence>
<proteinExistence type="predicted"/>
<feature type="region of interest" description="Disordered" evidence="1">
    <location>
        <begin position="1"/>
        <end position="41"/>
    </location>
</feature>
<accession>A0ABP3EQ70</accession>
<organism evidence="2 3">
    <name type="scientific">Streptomyces polychromogenes</name>
    <dbReference type="NCBI Taxonomy" id="67342"/>
    <lineage>
        <taxon>Bacteria</taxon>
        <taxon>Bacillati</taxon>
        <taxon>Actinomycetota</taxon>
        <taxon>Actinomycetes</taxon>
        <taxon>Kitasatosporales</taxon>
        <taxon>Streptomycetaceae</taxon>
        <taxon>Streptomyces</taxon>
    </lineage>
</organism>
<evidence type="ECO:0000256" key="1">
    <source>
        <dbReference type="SAM" id="MobiDB-lite"/>
    </source>
</evidence>
<sequence length="83" mass="8747">MVALASSSLQRTEPSVRPVSLRSMRAESATSDGGAPDALPVSRHGARTVSVLLAFQLPARGPAPWAADPVQLRAWSREEGLTP</sequence>
<dbReference type="EMBL" id="BAAABV010000006">
    <property type="protein sequence ID" value="GAA0273746.1"/>
    <property type="molecule type" value="Genomic_DNA"/>
</dbReference>
<feature type="compositionally biased region" description="Polar residues" evidence="1">
    <location>
        <begin position="1"/>
        <end position="13"/>
    </location>
</feature>
<name>A0ABP3EQ70_9ACTN</name>
<comment type="caution">
    <text evidence="2">The sequence shown here is derived from an EMBL/GenBank/DDBJ whole genome shotgun (WGS) entry which is preliminary data.</text>
</comment>
<gene>
    <name evidence="2" type="ORF">GCM10010302_09250</name>
</gene>
<dbReference type="Proteomes" id="UP001501867">
    <property type="component" value="Unassembled WGS sequence"/>
</dbReference>
<protein>
    <submittedName>
        <fullName evidence="2">Uncharacterized protein</fullName>
    </submittedName>
</protein>
<evidence type="ECO:0000313" key="2">
    <source>
        <dbReference type="EMBL" id="GAA0273746.1"/>
    </source>
</evidence>
<reference evidence="3" key="1">
    <citation type="journal article" date="2019" name="Int. J. Syst. Evol. Microbiol.">
        <title>The Global Catalogue of Microorganisms (GCM) 10K type strain sequencing project: providing services to taxonomists for standard genome sequencing and annotation.</title>
        <authorList>
            <consortium name="The Broad Institute Genomics Platform"/>
            <consortium name="The Broad Institute Genome Sequencing Center for Infectious Disease"/>
            <person name="Wu L."/>
            <person name="Ma J."/>
        </authorList>
    </citation>
    <scope>NUCLEOTIDE SEQUENCE [LARGE SCALE GENOMIC DNA]</scope>
    <source>
        <strain evidence="3">JCM 4505</strain>
    </source>
</reference>
<keyword evidence="3" id="KW-1185">Reference proteome</keyword>